<name>A0A5N5RKP4_9BIFI</name>
<comment type="caution">
    <text evidence="2">The sequence shown here is derived from an EMBL/GenBank/DDBJ whole genome shotgun (WGS) entry which is preliminary data.</text>
</comment>
<dbReference type="Pfam" id="PF00535">
    <property type="entry name" value="Glycos_transf_2"/>
    <property type="match status" value="1"/>
</dbReference>
<dbReference type="InterPro" id="IPR001173">
    <property type="entry name" value="Glyco_trans_2-like"/>
</dbReference>
<evidence type="ECO:0000259" key="1">
    <source>
        <dbReference type="Pfam" id="PF00535"/>
    </source>
</evidence>
<dbReference type="PANTHER" id="PTHR22916:SF3">
    <property type="entry name" value="UDP-GLCNAC:BETAGAL BETA-1,3-N-ACETYLGLUCOSAMINYLTRANSFERASE-LIKE PROTEIN 1"/>
    <property type="match status" value="1"/>
</dbReference>
<dbReference type="InterPro" id="IPR029044">
    <property type="entry name" value="Nucleotide-diphossugar_trans"/>
</dbReference>
<dbReference type="OrthoDB" id="3226099at2"/>
<evidence type="ECO:0000313" key="3">
    <source>
        <dbReference type="Proteomes" id="UP000326336"/>
    </source>
</evidence>
<dbReference type="GO" id="GO:0016758">
    <property type="term" value="F:hexosyltransferase activity"/>
    <property type="evidence" value="ECO:0007669"/>
    <property type="project" value="UniProtKB-ARBA"/>
</dbReference>
<evidence type="ECO:0000313" key="2">
    <source>
        <dbReference type="EMBL" id="KAB5607902.1"/>
    </source>
</evidence>
<keyword evidence="2" id="KW-0808">Transferase</keyword>
<dbReference type="PANTHER" id="PTHR22916">
    <property type="entry name" value="GLYCOSYLTRANSFERASE"/>
    <property type="match status" value="1"/>
</dbReference>
<dbReference type="Proteomes" id="UP000326336">
    <property type="component" value="Unassembled WGS sequence"/>
</dbReference>
<keyword evidence="3" id="KW-1185">Reference proteome</keyword>
<gene>
    <name evidence="2" type="ORF">EHS19_02905</name>
</gene>
<dbReference type="SUPFAM" id="SSF53448">
    <property type="entry name" value="Nucleotide-diphospho-sugar transferases"/>
    <property type="match status" value="1"/>
</dbReference>
<reference evidence="2 3" key="1">
    <citation type="journal article" date="2019" name="Int. J. Syst. Evol. Microbiol.">
        <title>Bifidobacterium jacchi sp. nov., isolated from the faeces of a baby common marmoset (Callithrix jacchus).</title>
        <authorList>
            <person name="Modesto M."/>
            <person name="Watanabe K."/>
            <person name="Arita M."/>
            <person name="Satti M."/>
            <person name="Oki K."/>
            <person name="Sciavilla P."/>
            <person name="Patavino C."/>
            <person name="Camma C."/>
            <person name="Michelini S."/>
            <person name="Sgorbati B."/>
            <person name="Mattarelli P."/>
        </authorList>
    </citation>
    <scope>NUCLEOTIDE SEQUENCE [LARGE SCALE GENOMIC DNA]</scope>
    <source>
        <strain evidence="2 3">MRM 9.3</strain>
    </source>
</reference>
<accession>A0A5N5RKP4</accession>
<dbReference type="Gene3D" id="3.90.550.10">
    <property type="entry name" value="Spore Coat Polysaccharide Biosynthesis Protein SpsA, Chain A"/>
    <property type="match status" value="1"/>
</dbReference>
<proteinExistence type="predicted"/>
<feature type="domain" description="Glycosyltransferase 2-like" evidence="1">
    <location>
        <begin position="68"/>
        <end position="192"/>
    </location>
</feature>
<dbReference type="EMBL" id="RQSP01000006">
    <property type="protein sequence ID" value="KAB5607902.1"/>
    <property type="molecule type" value="Genomic_DNA"/>
</dbReference>
<sequence length="411" mass="47839">MKPQPPVTMMFLGANSSAMRPILPARGEMQRMPVGCAERPVSGVRSINILTVNRSLSIPRTGEEPFVSFLIPVYNAERELPATLDSIVKQDDGSIEIICVNDGSRDNSGAVLETYSRNYPFIHVVTQENQGITCARNAALEQASGEWICFVDNDDIVADQAVDVFHKTAEADVDIVYFDYEKFMDRLPDQSANHLGDSMYIHGNRLVKLQSDCINRFKKNVPIISHKTMPTPWAKIYRRSFLTEHGLKFRSDVKHEEDVVFNYELLSYCHAAKKVDYISYYYRWSVESESHRYRPDLIDDVRHTLRAYREIIERCYPTRKDMHELYQYRVFWELLYCTVLGPIHPLNPNSYSVRRQQFRTLLNDPLFKPVIGDRRIRTTRFEIKQSVLATLIRIRWFWMLNRLGKIVGKAR</sequence>
<protein>
    <submittedName>
        <fullName evidence="2">Glycosyltransferase</fullName>
    </submittedName>
</protein>
<dbReference type="AlphaFoldDB" id="A0A5N5RKP4"/>
<organism evidence="2 3">
    <name type="scientific">Bifidobacterium jacchi</name>
    <dbReference type="NCBI Taxonomy" id="2490545"/>
    <lineage>
        <taxon>Bacteria</taxon>
        <taxon>Bacillati</taxon>
        <taxon>Actinomycetota</taxon>
        <taxon>Actinomycetes</taxon>
        <taxon>Bifidobacteriales</taxon>
        <taxon>Bifidobacteriaceae</taxon>
        <taxon>Bifidobacterium</taxon>
    </lineage>
</organism>
<dbReference type="CDD" id="cd00761">
    <property type="entry name" value="Glyco_tranf_GTA_type"/>
    <property type="match status" value="1"/>
</dbReference>